<sequence>MSAMRLQAETQEAQLEGGHMEQMDKLIVLYADLSLSPLINPHTLPRLMIQLLIEIIWPLFIFFILISVRIHYPPYEQHECHFPNKAMPSAGTLPWVQGIICNANNPCFRNPTPGESPGVVGNFNDSIISRLFIDAKKILLYTQNDKSYEGYKGLLRALRKLQKNTARFKLKDFLRDNETLSHFLHHNASLPHHALKQIVEADVNLEKVLTKGFGFHLRDLCNTTPLEEFVHIADSNVSRLTQEIICNSSSDWLNKAQSHFLSNLDFLKPIRKDVRKDPKVLQEVSAATDNLLESLGALAVELSSMKSWKDMRREILYLTANATGSPNQMYQAVSRIVCGHPEGGGLKIKSLNWYEDNNYKALFGNHGNDSDNEPLSTYDNSSTPYCNNMMRSLESSPISRMIWRALKPLLMGKILYTPDTPATQRIIHEVNKTFQELGVLRDLGGMWEEMRPKVWNFMENSEEMDLVRTLLQNNASAAFFNAQLSETEWRVSDVSNFLSKVSEDQRPAGSAYTWRDVFNETDQAIQTISRFMECVNLDKLEPVANEERLVNKSMGLLNNQKFWAGIVFPDITHSNSTELPPNVNYKIRMDIDNVERTNKIKDGYWDPGPRADPFEDLRYIWGGFSYLQDVIEQGVIRAVTGTKEKTGIYIQQMPYPCYVDDIFLRVMSRSMPLFMTLAWMYSVAIIIKGVVYEKEARLKETMRIMGLNNYILWLSWFIISSLIPLLISAGLLVMLLKMGNLLPYSDPGVVFLFLGSFGVVTIMQCFLISTLFSRANLAAACGGIIYFTLYLPYVLCVAWQDYVGFGAKVVVSLLSPVAFGFGCEYFALFEEQGVGIQWSNLLASPLEEDSYNLTTSICLMLFDAVLYGIMTWYIEAVFPGQYGIPRPWYFPFTRTYWCGEKENKNISTPLSKKGNAEAVCIEEEPSHIVPGVYIENLVKVYSHGNKLAVDGLSLRFYNGQITSFLGHNGAGKTTTMSILTGLFPPTSGTAYILGKDIRTELSTIRQNLGVCPQHNVLFSMLTVEEHIWFYARLKGLPEEKVKAEMEQIVNDVGLPHKRHSRTSALSGGMQRKLSVALAFVGGSKVVILDEPTAGVDPYARRGIWDLLLKYRQGRTIILSTHHMDEADILGDRIAIISHGKLCCVGSSLFLKTHLGTGYYLTLVKRDYDLTLQSCRNSASTVSYSKKAEKEDSVSESSSDAGLGSEPESETTTIDVSLISNVIFKHVSEARLVEDLGHELTYVLPYQSAKDGAFVELFHELDDRLTDLGISSYGISDTTLEEIFLKVAEDSGVDSVELSDGVVPTRIRRHHAFGDHQSCLKPFTEDDFDFNDSEGDPESRETDWLSGTDGKGSYQVKGWSLKRQQFVALLWKRFLYARRSRKGFFAQIVLPAVFVCIALVFSLIVPPFGKYPSLALDPGMYGEQFTFISNDLPEDPHINKLLGALTEKPGFGTRCMEGESIQDLPCTALEGEWSVPQVSQSVKDTFDKGNWSMENPSPLCECSCEGRKRMLPECPAGAGGLPPPQIKISETDTLQNLTGRNVSDYLVKTYAQIIGKSLKNKIWVNEFRYGGFSLGARNSQLLSHTDEIDEAISQLRRRFRLERGTAADRFFHSLSSFIQGLDKIGPRIMSSQAFLIKFFNNASVTPMCFDTMPDSLYPHCVPETKMSLCLQIWFNNKGWHSIGSFLNVMNNGILRASLKAGNDPTKFGITAHNHPLNLTKEQLSQVALMTTSVDVLVSICVIFAMSFVPASFVVFLIQERVNKAKHMQFISGVQPFLYWLANFVWDMCNYIVPATLVIIIFVCFQQDAYVSSTNLPVLALLLLLYGWSITPLMYPASFFFKIPSTAYVVLTSVNILIGINGSVSTFVLELFGSNEIGGINDILKNVFLIFPHFCLGRGLIDMVKNQAMADALERFGENRFRSPLAWDMVGKNLFAMAIEGVIFFCITVLIQYRFCFKARSSTSHLKPIGEEDEDVARERQRILSGGGQSDILELKQLTKIYKRKQKPAVDRLCVGIPPGECFGLLGVNGAGKTSTFKMLTGDSLVTSGEAYLAGKSVTTEIDEVHQNMGYCPQFDAINDLLTGREHLEFYAILRGVPEKEVCEVAEWGIRKLGLVKYVDKAAGSYSGGNMRKLSTAIALIGGPPVVFLDEPTTGMDPKARRALWNAILSIIKEGRSVVLTSHSMEECEALCTRMAIMVNGRFRCLGSVQHLKNRFGDGYTIILRVAGPDPDLRPVMEFIERELPGSTLKEKHRNMLQYQLPSSLTSLARIFSLLSKNKETLSIEDYSVSQTTLDQVFVNFAKDQSDEDHLKDVHLNKRDAVVVDISQLNSFLMDNKTRESCPSCPEVEEITACPLNLAPVCGSDGNTYANECTLCAQRQVSVQDCQNGISIDLFLHLSILPAVLIAGLLSFLQKRAQRLGIDHRLPFLRGHFAIVVPLDTIGSLSNRWSYGFAFGAVSSSVLLLFSERYIPFTLPAWARAIVYLVGALEVGLVCFPFFACLSTPFRMAGATLGILYSLSWIIVTVWDTFTCPSGKVLGNYQKMIVQWPCILSLIFLLGRFIFMLVKAVRIRLQMEREDPEELIERHQVQHVKRLLRKTPALGKPLGWFQRKVYEWDPYFKFPQRIIGTAIISLIGLYTMTLADYSLSNVAFDRVDRWKNTLKQLVTSCNQTEALGAMIPQLEEFIYVARRSWLATTIFASLNSVAYTFHVLACYRKHMKRLWKGQRSFLPERFHKPSSAVSVASIARYSGWQIAFTLWGYLIVHFIHFLFALLFVYLLILPIRHGRILSMLSNLGIIFLTIGLVISLVILQVVLVQIFFLQDKMSPTDKEKPLALNNRKAFHCFNYFFFFYNVVMGISNCIFRLLCSIVVGTWLVSRIDRTIMQRGYENMDAETPLNSRARRRWMLSYTLLRNPHLILLRKQHLSSPSSLQTSSSPHVFTRMSDSESIKKMLRSVLQSSKGGVSINHLQAEYRALCGESIPLKKLGCSKLEDYLRSIPSVVRLEYRMGELKCFATVCKETAHIAELVAKQRSSKKSGCSQLVNCRMRFKPSNPYMLNVRPRSSLRQPSAGSTSNWTANRCWPRGGYRGFSASGDYRQLDQRLSSTTPVEHRQPAPQPAVKDQVTPDRKKNFANCQTARENSPEVVSKHNKSQFSLYDMELVQSRISELLEKYYTGLWMSKLSTVYSKMYSEKLDPQVLIDVEKWTHICMVEQTSCTQRADRLIYPPLPPKPFTVPRSSTTPPASPTDSSAVTTPNPSCPSTPEPTSPALLPSPALKPRVSPRNPLAKPTFIFSPQPLAAPSGKLSSSFASRGLALNPALAPQPHPCVNSAVISSGRCQDHHSFPATTQNHNPNPQPLTPTWTCPAPTSPPPLASSLHPGPDILPLLKVTFSPPSDSAPSPSSKSSAVVSVEVRQRIQELLSKYSHGLWAHALPKLFMDTYKMPFPKHILGKLVSHTGYMHNRVPRVARQEEGAPEHICPAYLVVLKYLYLLMCLSLMSCGQAILYSVSRAEVEATDSQESQQCRGSPLPSGLEVLGPVVPPRLVLPSEQYPSVLITDAKSSSAVTIRYVGENYSSAQEAMEDAMRSFYSQSSTHHPLSNPVVGQLVAVRGDDGDELARAQVVVVMAPNKVKVYYVDHGFSVETNGTNLLELHQDFFSLPFQATNVRLAGLEPLSSHPLLLSSLDKLAVGKILLMETLEPCQQSETPLAVLYDTSQDDDININSTCLKTLQDKTMNNPLTVRMVMVSATYQDVCITNVCADGIIYCQLPSRGTARLSKLLEETEAIFSSQMTSESLVSRPFSGKFCLARHKGKWSRVEITNMYGNRVMEIFFVDLGIPATVEVTDLREFPALFLKDFTIIPAQAIKCRLADLKVPEGDWSSEAILWLKEAILGSEDCKMKILKLDQHKGDLLVYMYLFVGADSQEVNKSINYQLVHSELWQKLTVQNNNTITCNNNSMDTGLSALVEKMTLASLVPNNVVKASTRPLHGAEDLSFPDTITKAGTQPPPMPPPLELPQPGQNMDVFVPVACHPGYFVLQPWQDLHKLVVLMGEMILYYNQTWKANSAVYIQKGEIYAAKIDKNWHRVQVKGILANGFVSVYELDYGKHELVRSTLLRPLIEEFRQLPFQAITAQLAGVTQRQWSEEASMLFRNHVEDRALVAMVESVQEFSEVKGEQWERRLTVYMVDTALKDKDLWIHSIMATAAAHNTFQTLTRRFEEPGLGDRTDAKHFAARDPQMFRCSSSITSHRFPQPRLCPEVWRSLHARRVYVALSTFAGVVSIMSVLRKEMEKYRDIDEDELLKKLSEEELQRLEDELEELDPDNALLPAGMRQKDQTKKAPTGTFQRDNLLAHLEKQAKEHPDREDLVPYTGEKRGKAWVPKKRVDPIIENVTLEPELEEALASASDAELCDIAVLAILILSSYCLPAILGMHTLMSNQQYYEALASSTIVNKQGLNSVIQCTQYKPVPDEEPNSTDVEDTLLRVKRNDPDLVEVNLNNIRNIPIKTLKAYAEALMKNTVVERLSIVGTRSNDPVAFALAEMLKVNTTLKSLNVESNFITGTGILSLIESLQNNSTLQELKIDNQSQPLGNKVEMEIASMLEKNTTLLKFGYHFTQQGPRLRGSNAMMNNNDLARVVRSESDGSFTLTLSVPELERAFGKKFKSKTK</sequence>
<evidence type="ECO:0000313" key="1">
    <source>
        <dbReference type="EMBL" id="KAI3352976.1"/>
    </source>
</evidence>
<proteinExistence type="predicted"/>
<dbReference type="Proteomes" id="UP000831701">
    <property type="component" value="Chromosome 23"/>
</dbReference>
<evidence type="ECO:0000313" key="2">
    <source>
        <dbReference type="Proteomes" id="UP000831701"/>
    </source>
</evidence>
<organism evidence="1 2">
    <name type="scientific">Scortum barcoo</name>
    <name type="common">barcoo grunter</name>
    <dbReference type="NCBI Taxonomy" id="214431"/>
    <lineage>
        <taxon>Eukaryota</taxon>
        <taxon>Metazoa</taxon>
        <taxon>Chordata</taxon>
        <taxon>Craniata</taxon>
        <taxon>Vertebrata</taxon>
        <taxon>Euteleostomi</taxon>
        <taxon>Actinopterygii</taxon>
        <taxon>Neopterygii</taxon>
        <taxon>Teleostei</taxon>
        <taxon>Neoteleostei</taxon>
        <taxon>Acanthomorphata</taxon>
        <taxon>Eupercaria</taxon>
        <taxon>Centrarchiformes</taxon>
        <taxon>Terapontoidei</taxon>
        <taxon>Terapontidae</taxon>
        <taxon>Scortum</taxon>
    </lineage>
</organism>
<protein>
    <submittedName>
        <fullName evidence="1">Uncharacterized protein</fullName>
    </submittedName>
</protein>
<accession>A0ACB8VBF9</accession>
<reference evidence="1" key="1">
    <citation type="submission" date="2022-04" db="EMBL/GenBank/DDBJ databases">
        <title>Jade perch genome.</title>
        <authorList>
            <person name="Chao B."/>
        </authorList>
    </citation>
    <scope>NUCLEOTIDE SEQUENCE</scope>
    <source>
        <strain evidence="1">CB-2022</strain>
    </source>
</reference>
<gene>
    <name evidence="1" type="ORF">L3Q82_019550</name>
</gene>
<comment type="caution">
    <text evidence="1">The sequence shown here is derived from an EMBL/GenBank/DDBJ whole genome shotgun (WGS) entry which is preliminary data.</text>
</comment>
<keyword evidence="2" id="KW-1185">Reference proteome</keyword>
<dbReference type="EMBL" id="CM041553">
    <property type="protein sequence ID" value="KAI3352976.1"/>
    <property type="molecule type" value="Genomic_DNA"/>
</dbReference>
<name>A0ACB8VBF9_9TELE</name>